<organism evidence="2">
    <name type="scientific">Zea mays</name>
    <name type="common">Maize</name>
    <dbReference type="NCBI Taxonomy" id="4577"/>
    <lineage>
        <taxon>Eukaryota</taxon>
        <taxon>Viridiplantae</taxon>
        <taxon>Streptophyta</taxon>
        <taxon>Embryophyta</taxon>
        <taxon>Tracheophyta</taxon>
        <taxon>Spermatophyta</taxon>
        <taxon>Magnoliopsida</taxon>
        <taxon>Liliopsida</taxon>
        <taxon>Poales</taxon>
        <taxon>Poaceae</taxon>
        <taxon>PACMAD clade</taxon>
        <taxon>Panicoideae</taxon>
        <taxon>Andropogonodae</taxon>
        <taxon>Andropogoneae</taxon>
        <taxon>Tripsacinae</taxon>
        <taxon>Zea</taxon>
    </lineage>
</organism>
<name>A0A1D6EFR0_MAIZE</name>
<comment type="catalytic activity">
    <reaction evidence="1">
        <text>S-ubiquitinyl-[E2 ubiquitin-conjugating enzyme]-L-cysteine + [acceptor protein]-L-lysine = [E2 ubiquitin-conjugating enzyme]-L-cysteine + N(6)-ubiquitinyl-[acceptor protein]-L-lysine.</text>
        <dbReference type="EC" id="2.3.2.27"/>
    </reaction>
</comment>
<dbReference type="GO" id="GO:0061630">
    <property type="term" value="F:ubiquitin protein ligase activity"/>
    <property type="evidence" value="ECO:0007669"/>
    <property type="project" value="UniProtKB-UniRule"/>
</dbReference>
<comment type="pathway">
    <text evidence="1">Protein modification; protein ubiquitination.</text>
</comment>
<keyword evidence="1" id="KW-0833">Ubl conjugation pathway</keyword>
<sequence>MLHPHGLRRRYPPRIYLRLFRQRRWQGDVWPPPRPPRYPNMTSSLLCRKSYLALLHMVPCVPLSRLLDNIQEVLVATRLTLLFPVVLLAFAAYLVDSQDVATGGIDTNAVIFDRSSGQILCTLTGHSKKNDNVGLVEKDLGNQKVLLSGINLDEDAKPRGDNCEQWSLFVGTAQASLTLALASSVQGQGCTDPKAGAVDPKAENKVLD</sequence>
<keyword evidence="1" id="KW-0234">DNA repair</keyword>
<accession>A0A1D6EFR0</accession>
<comment type="function">
    <text evidence="1">Ubiquitin-protein ligase which is mainly involved pre-mRNA splicing and DNA repair. Required for pre-mRNA splicing as component of the spliceosome.</text>
</comment>
<evidence type="ECO:0000313" key="2">
    <source>
        <dbReference type="EMBL" id="ONM19018.1"/>
    </source>
</evidence>
<gene>
    <name evidence="2" type="ORF">ZEAMMB73_Zm00001d004488</name>
</gene>
<reference evidence="2" key="1">
    <citation type="submission" date="2015-12" db="EMBL/GenBank/DDBJ databases">
        <title>Update maize B73 reference genome by single molecule sequencing technologies.</title>
        <authorList>
            <consortium name="Maize Genome Sequencing Project"/>
            <person name="Ware D."/>
        </authorList>
    </citation>
    <scope>NUCLEOTIDE SEQUENCE [LARGE SCALE GENOMIC DNA]</scope>
    <source>
        <tissue evidence="2">Seedling</tissue>
    </source>
</reference>
<keyword evidence="1" id="KW-0227">DNA damage</keyword>
<dbReference type="AlphaFoldDB" id="A0A1D6EFR0"/>
<keyword evidence="1" id="KW-0539">Nucleus</keyword>
<keyword evidence="1" id="KW-0808">Transferase</keyword>
<dbReference type="EC" id="2.3.2.27" evidence="1"/>
<dbReference type="InterPro" id="IPR015943">
    <property type="entry name" value="WD40/YVTN_repeat-like_dom_sf"/>
</dbReference>
<proteinExistence type="inferred from homology"/>
<dbReference type="InterPro" id="IPR038959">
    <property type="entry name" value="Prp19"/>
</dbReference>
<dbReference type="UniPathway" id="UPA00143"/>
<comment type="similarity">
    <text evidence="1">Belongs to the WD repeat PRP19 family.</text>
</comment>
<protein>
    <recommendedName>
        <fullName evidence="1">Pre-mRNA-processing factor 19</fullName>
        <ecNumber evidence="1">2.3.2.27</ecNumber>
    </recommendedName>
</protein>
<comment type="subcellular location">
    <subcellularLocation>
        <location evidence="1">Nucleus</location>
    </subcellularLocation>
</comment>
<keyword evidence="1" id="KW-0507">mRNA processing</keyword>
<dbReference type="GO" id="GO:0070534">
    <property type="term" value="P:protein K63-linked ubiquitination"/>
    <property type="evidence" value="ECO:0007669"/>
    <property type="project" value="UniProtKB-UniRule"/>
</dbReference>
<dbReference type="PANTHER" id="PTHR43995:SF1">
    <property type="entry name" value="PRE-MRNA-PROCESSING FACTOR 19"/>
    <property type="match status" value="1"/>
</dbReference>
<dbReference type="GO" id="GO:0000398">
    <property type="term" value="P:mRNA splicing, via spliceosome"/>
    <property type="evidence" value="ECO:0007669"/>
    <property type="project" value="InterPro"/>
</dbReference>
<dbReference type="GO" id="GO:0005681">
    <property type="term" value="C:spliceosomal complex"/>
    <property type="evidence" value="ECO:0007669"/>
    <property type="project" value="UniProtKB-KW"/>
</dbReference>
<dbReference type="Gene3D" id="2.130.10.10">
    <property type="entry name" value="YVTN repeat-like/Quinoprotein amine dehydrogenase"/>
    <property type="match status" value="1"/>
</dbReference>
<dbReference type="EMBL" id="CM007648">
    <property type="protein sequence ID" value="ONM19018.1"/>
    <property type="molecule type" value="Genomic_DNA"/>
</dbReference>
<keyword evidence="1" id="KW-0747">Spliceosome</keyword>
<dbReference type="GO" id="GO:0006281">
    <property type="term" value="P:DNA repair"/>
    <property type="evidence" value="ECO:0007669"/>
    <property type="project" value="UniProtKB-KW"/>
</dbReference>
<evidence type="ECO:0000256" key="1">
    <source>
        <dbReference type="RuleBase" id="RU367101"/>
    </source>
</evidence>
<comment type="subunit">
    <text evidence="1">Homotetramer.</text>
</comment>
<dbReference type="PANTHER" id="PTHR43995">
    <property type="entry name" value="PRE-MRNA-PROCESSING FACTOR 19"/>
    <property type="match status" value="1"/>
</dbReference>
<dbReference type="GO" id="GO:0000974">
    <property type="term" value="C:Prp19 complex"/>
    <property type="evidence" value="ECO:0007669"/>
    <property type="project" value="UniProtKB-UniRule"/>
</dbReference>
<keyword evidence="1" id="KW-0508">mRNA splicing</keyword>